<dbReference type="GO" id="GO:0016853">
    <property type="term" value="F:isomerase activity"/>
    <property type="evidence" value="ECO:0007669"/>
    <property type="project" value="UniProtKB-KW"/>
</dbReference>
<dbReference type="EMBL" id="JBHLUD010000007">
    <property type="protein sequence ID" value="MFC0543928.1"/>
    <property type="molecule type" value="Genomic_DNA"/>
</dbReference>
<keyword evidence="4" id="KW-1185">Reference proteome</keyword>
<dbReference type="PANTHER" id="PTHR42742">
    <property type="entry name" value="TRANSCRIPTIONAL REPRESSOR MPRA"/>
    <property type="match status" value="1"/>
</dbReference>
<dbReference type="Proteomes" id="UP001589810">
    <property type="component" value="Unassembled WGS sequence"/>
</dbReference>
<keyword evidence="2" id="KW-0862">Zinc</keyword>
<dbReference type="RefSeq" id="WP_273935416.1">
    <property type="nucleotide sequence ID" value="NZ_CP097263.1"/>
</dbReference>
<sequence length="338" mass="35953">MSENLRPVRLAANQPRQFYRGGAAIADLRGLPATAEFGPEDWVGSITTQFGKDAGLSPLPDGTLLRDAVAADPTGWLGAAHAAKFGADTALLVKLLDAGQRLPVHYHPSDAFATDHLSCRHGKTEAWIVVGTSGPNPTVHIGFKDDADAAVVDNWVTVQDRAAMLDALNAIPVKAGDTVFIPAGLPHAIGEGVFIVELQQPTDFSITIEWQGFLDGPDSWHLGLGQTIALEALDLSGWSNRLDTIVKHTADDHSPIVDLLPNSDFFRAQRLHADSPIELDPSFAVLVVLDGDGRLHTEDGDPVALRRGDTVVLPHAAGSSKLDGGLVAVRCLPPEVRT</sequence>
<accession>A0ABV6MUC0</accession>
<dbReference type="InterPro" id="IPR051804">
    <property type="entry name" value="Carb_Metab_Reg_Kinase/Isom"/>
</dbReference>
<dbReference type="InterPro" id="IPR014710">
    <property type="entry name" value="RmlC-like_jellyroll"/>
</dbReference>
<reference evidence="3 4" key="1">
    <citation type="submission" date="2024-09" db="EMBL/GenBank/DDBJ databases">
        <authorList>
            <person name="Sun Q."/>
            <person name="Mori K."/>
        </authorList>
    </citation>
    <scope>NUCLEOTIDE SEQUENCE [LARGE SCALE GENOMIC DNA]</scope>
    <source>
        <strain evidence="3 4">TBRC 1432</strain>
    </source>
</reference>
<organism evidence="3 4">
    <name type="scientific">Kutzneria chonburiensis</name>
    <dbReference type="NCBI Taxonomy" id="1483604"/>
    <lineage>
        <taxon>Bacteria</taxon>
        <taxon>Bacillati</taxon>
        <taxon>Actinomycetota</taxon>
        <taxon>Actinomycetes</taxon>
        <taxon>Pseudonocardiales</taxon>
        <taxon>Pseudonocardiaceae</taxon>
        <taxon>Kutzneria</taxon>
    </lineage>
</organism>
<keyword evidence="3" id="KW-0413">Isomerase</keyword>
<proteinExistence type="predicted"/>
<gene>
    <name evidence="3" type="ORF">ACFFH7_20660</name>
</gene>
<protein>
    <submittedName>
        <fullName evidence="3">Class I mannose-6-phosphate isomerase</fullName>
    </submittedName>
</protein>
<dbReference type="InterPro" id="IPR011051">
    <property type="entry name" value="RmlC_Cupin_sf"/>
</dbReference>
<name>A0ABV6MUC0_9PSEU</name>
<keyword evidence="1" id="KW-0479">Metal-binding</keyword>
<evidence type="ECO:0000256" key="1">
    <source>
        <dbReference type="ARBA" id="ARBA00022723"/>
    </source>
</evidence>
<evidence type="ECO:0000256" key="2">
    <source>
        <dbReference type="ARBA" id="ARBA00022833"/>
    </source>
</evidence>
<dbReference type="Gene3D" id="2.60.120.10">
    <property type="entry name" value="Jelly Rolls"/>
    <property type="match status" value="2"/>
</dbReference>
<dbReference type="SUPFAM" id="SSF51182">
    <property type="entry name" value="RmlC-like cupins"/>
    <property type="match status" value="1"/>
</dbReference>
<dbReference type="PANTHER" id="PTHR42742:SF3">
    <property type="entry name" value="FRUCTOKINASE"/>
    <property type="match status" value="1"/>
</dbReference>
<evidence type="ECO:0000313" key="3">
    <source>
        <dbReference type="EMBL" id="MFC0543928.1"/>
    </source>
</evidence>
<comment type="caution">
    <text evidence="3">The sequence shown here is derived from an EMBL/GenBank/DDBJ whole genome shotgun (WGS) entry which is preliminary data.</text>
</comment>
<evidence type="ECO:0000313" key="4">
    <source>
        <dbReference type="Proteomes" id="UP001589810"/>
    </source>
</evidence>
<dbReference type="CDD" id="cd07010">
    <property type="entry name" value="cupin_PMI_type_I_N_bac"/>
    <property type="match status" value="1"/>
</dbReference>